<proteinExistence type="evidence at transcript level"/>
<dbReference type="PANTHER" id="PTHR22950">
    <property type="entry name" value="AMINO ACID TRANSPORTER"/>
    <property type="match status" value="1"/>
</dbReference>
<reference evidence="11" key="1">
    <citation type="submission" date="2020-12" db="EMBL/GenBank/DDBJ databases">
        <title>Neural signatures in transcriptome of heterophyid trematode Cryptocolyle lingua.</title>
        <authorList>
            <person name="Gorbushin A.M."/>
            <person name="Tolstenkov O."/>
        </authorList>
    </citation>
    <scope>NUCLEOTIDE SEQUENCE</scope>
</reference>
<evidence type="ECO:0000256" key="2">
    <source>
        <dbReference type="ARBA" id="ARBA00008066"/>
    </source>
</evidence>
<feature type="transmembrane region" description="Helical" evidence="9">
    <location>
        <begin position="269"/>
        <end position="287"/>
    </location>
</feature>
<comment type="subcellular location">
    <subcellularLocation>
        <location evidence="1">Cytoplasmic vesicle membrane</location>
        <topology evidence="1">Multi-pass membrane protein</topology>
    </subcellularLocation>
</comment>
<evidence type="ECO:0000313" key="11">
    <source>
        <dbReference type="EMBL" id="QQY02486.1"/>
    </source>
</evidence>
<evidence type="ECO:0000256" key="3">
    <source>
        <dbReference type="ARBA" id="ARBA00022448"/>
    </source>
</evidence>
<gene>
    <name evidence="11" type="primary">SLC32A1</name>
</gene>
<feature type="transmembrane region" description="Helical" evidence="9">
    <location>
        <begin position="200"/>
        <end position="219"/>
    </location>
</feature>
<evidence type="ECO:0000256" key="8">
    <source>
        <dbReference type="ARBA" id="ARBA00023329"/>
    </source>
</evidence>
<keyword evidence="5" id="KW-0532">Neurotransmitter transport</keyword>
<feature type="transmembrane region" description="Helical" evidence="9">
    <location>
        <begin position="525"/>
        <end position="548"/>
    </location>
</feature>
<keyword evidence="7 9" id="KW-0472">Membrane</keyword>
<feature type="transmembrane region" description="Helical" evidence="9">
    <location>
        <begin position="560"/>
        <end position="582"/>
    </location>
</feature>
<feature type="transmembrane region" description="Helical" evidence="9">
    <location>
        <begin position="447"/>
        <end position="471"/>
    </location>
</feature>
<evidence type="ECO:0000256" key="4">
    <source>
        <dbReference type="ARBA" id="ARBA00022692"/>
    </source>
</evidence>
<dbReference type="InterPro" id="IPR013057">
    <property type="entry name" value="AA_transpt_TM"/>
</dbReference>
<protein>
    <submittedName>
        <fullName evidence="11">Vesicular inhibitory amino acid transporter</fullName>
    </submittedName>
</protein>
<feature type="transmembrane region" description="Helical" evidence="9">
    <location>
        <begin position="331"/>
        <end position="354"/>
    </location>
</feature>
<comment type="similarity">
    <text evidence="2">Belongs to the amino acid/polyamine transporter 2 family.</text>
</comment>
<keyword evidence="3" id="KW-0813">Transport</keyword>
<dbReference type="PANTHER" id="PTHR22950:SF689">
    <property type="entry name" value="VESICULAR INHIBITORY AMINO ACID TRANSPORTER"/>
    <property type="match status" value="1"/>
</dbReference>
<accession>A0A7U0YEY0</accession>
<dbReference type="GO" id="GO:0006836">
    <property type="term" value="P:neurotransmitter transport"/>
    <property type="evidence" value="ECO:0007669"/>
    <property type="project" value="UniProtKB-KW"/>
</dbReference>
<organism evidence="11">
    <name type="scientific">Cryptocotyle lingua</name>
    <dbReference type="NCBI Taxonomy" id="66766"/>
    <lineage>
        <taxon>Eukaryota</taxon>
        <taxon>Metazoa</taxon>
        <taxon>Spiralia</taxon>
        <taxon>Lophotrochozoa</taxon>
        <taxon>Platyhelminthes</taxon>
        <taxon>Trematoda</taxon>
        <taxon>Digenea</taxon>
        <taxon>Opisthorchiida</taxon>
        <taxon>Opisthorchiata</taxon>
        <taxon>Heterophyidae</taxon>
        <taxon>Cryptocotyle</taxon>
    </lineage>
</organism>
<keyword evidence="6 9" id="KW-1133">Transmembrane helix</keyword>
<dbReference type="GO" id="GO:0030659">
    <property type="term" value="C:cytoplasmic vesicle membrane"/>
    <property type="evidence" value="ECO:0007669"/>
    <property type="project" value="UniProtKB-SubCell"/>
</dbReference>
<evidence type="ECO:0000256" key="7">
    <source>
        <dbReference type="ARBA" id="ARBA00023136"/>
    </source>
</evidence>
<keyword evidence="8" id="KW-0968">Cytoplasmic vesicle</keyword>
<feature type="domain" description="Amino acid transporter transmembrane" evidence="10">
    <location>
        <begin position="174"/>
        <end position="579"/>
    </location>
</feature>
<evidence type="ECO:0000256" key="1">
    <source>
        <dbReference type="ARBA" id="ARBA00004439"/>
    </source>
</evidence>
<dbReference type="GO" id="GO:0005774">
    <property type="term" value="C:vacuolar membrane"/>
    <property type="evidence" value="ECO:0007669"/>
    <property type="project" value="TreeGrafter"/>
</dbReference>
<feature type="transmembrane region" description="Helical" evidence="9">
    <location>
        <begin position="307"/>
        <end position="324"/>
    </location>
</feature>
<keyword evidence="4 9" id="KW-0812">Transmembrane</keyword>
<feature type="transmembrane region" description="Helical" evidence="9">
    <location>
        <begin position="499"/>
        <end position="519"/>
    </location>
</feature>
<feature type="transmembrane region" description="Helical" evidence="9">
    <location>
        <begin position="374"/>
        <end position="394"/>
    </location>
</feature>
<dbReference type="GO" id="GO:0015179">
    <property type="term" value="F:L-amino acid transmembrane transporter activity"/>
    <property type="evidence" value="ECO:0007669"/>
    <property type="project" value="TreeGrafter"/>
</dbReference>
<name>A0A7U0YEY0_9TREM</name>
<evidence type="ECO:0000259" key="10">
    <source>
        <dbReference type="Pfam" id="PF01490"/>
    </source>
</evidence>
<sequence>MQPPGAYAGSLPANNPIPIDFGERINSDLPCSESVPFGVSSTGIPFSSGMLPSSRYQSYGSIKNKDTLCNDNGQAVPSSSPIVTDQTLSPDASESVVEPDFAPGWSTSEMLLSSLVVSLRETNLTPSIRIGRTSYTKGPSAYTGGEVLLEEDHPVGVSKQQLKAYNNAERVAPTWVTGWNVLNMIQGIGILGIPYACVHAGWVSIPVIILVSLICCYTGRLLGECLYIYPETDCPSYFTSSEQLSRRVRVRSTNACIAADVLRYGGRRFVSIAVIAELFGVIVLYLILLGQSTSALLGSVVNSPWPISYWTTIMTYLSVPLLLCRRMRVVTWFGVLCLVGLSLSIAIVIIYCGLELSSTHGMWSTLWAPRLSQLPVSICIIVFSFCAHSALPGIEGSMAKPEQYNTMLYVSFAVAAVAKILIGWIPAFVFGDDVAQAVTDSMSARPVLVIFVHVAVLINVFFSIPLVFFILGEQLDCSVSSNFPTNFFLNRRPFSLQTVWFVSTRMFFLHLALVCATVVPHFALVMGLIGALTGSLLCFIFPAWFHLHLFHTHLTRLDKLIRILIILFGIFVGITGVIFSAWDIAVIFTSKT</sequence>
<evidence type="ECO:0000256" key="9">
    <source>
        <dbReference type="SAM" id="Phobius"/>
    </source>
</evidence>
<dbReference type="Pfam" id="PF01490">
    <property type="entry name" value="Aa_trans"/>
    <property type="match status" value="1"/>
</dbReference>
<evidence type="ECO:0000256" key="5">
    <source>
        <dbReference type="ARBA" id="ARBA00022775"/>
    </source>
</evidence>
<dbReference type="EMBL" id="MW361108">
    <property type="protein sequence ID" value="QQY02486.1"/>
    <property type="molecule type" value="mRNA"/>
</dbReference>
<evidence type="ECO:0000256" key="6">
    <source>
        <dbReference type="ARBA" id="ARBA00022989"/>
    </source>
</evidence>
<dbReference type="AlphaFoldDB" id="A0A7U0YEY0"/>
<feature type="transmembrane region" description="Helical" evidence="9">
    <location>
        <begin position="406"/>
        <end position="427"/>
    </location>
</feature>